<evidence type="ECO:0000256" key="3">
    <source>
        <dbReference type="SAM" id="SignalP"/>
    </source>
</evidence>
<dbReference type="STRING" id="38488.A0A4Y8D495"/>
<dbReference type="EMBL" id="PHWZ01000124">
    <property type="protein sequence ID" value="TEY67918.1"/>
    <property type="molecule type" value="Genomic_DNA"/>
</dbReference>
<dbReference type="PANTHER" id="PTHR35043:SF7">
    <property type="entry name" value="TRANSCRIPTION FACTOR DOMAIN-CONTAINING PROTEIN"/>
    <property type="match status" value="1"/>
</dbReference>
<accession>A0A4Y8D495</accession>
<dbReference type="Proteomes" id="UP000297299">
    <property type="component" value="Unassembled WGS sequence"/>
</dbReference>
<feature type="region of interest" description="Disordered" evidence="1">
    <location>
        <begin position="408"/>
        <end position="427"/>
    </location>
</feature>
<feature type="chain" id="PRO_5021334646" evidence="3">
    <location>
        <begin position="18"/>
        <end position="675"/>
    </location>
</feature>
<protein>
    <submittedName>
        <fullName evidence="4">Uncharacterized protein</fullName>
    </submittedName>
</protein>
<proteinExistence type="predicted"/>
<name>A0A4Y8D495_9HELO</name>
<evidence type="ECO:0000313" key="4">
    <source>
        <dbReference type="EMBL" id="TEY67918.1"/>
    </source>
</evidence>
<reference evidence="4 5" key="1">
    <citation type="submission" date="2017-11" db="EMBL/GenBank/DDBJ databases">
        <title>Comparative genomics of Botrytis spp.</title>
        <authorList>
            <person name="Valero-Jimenez C.A."/>
            <person name="Tapia P."/>
            <person name="Veloso J."/>
            <person name="Silva-Moreno E."/>
            <person name="Staats M."/>
            <person name="Valdes J.H."/>
            <person name="Van Kan J.A.L."/>
        </authorList>
    </citation>
    <scope>NUCLEOTIDE SEQUENCE [LARGE SCALE GENOMIC DNA]</scope>
    <source>
        <strain evidence="4 5">MUCL2830</strain>
    </source>
</reference>
<feature type="signal peptide" evidence="3">
    <location>
        <begin position="1"/>
        <end position="17"/>
    </location>
</feature>
<feature type="transmembrane region" description="Helical" evidence="2">
    <location>
        <begin position="554"/>
        <end position="576"/>
    </location>
</feature>
<sequence>MAYILYIIATNFVVLQAHPIVSADSNDVNITALKTEIAVGWVSGPNGRGTWDLLYSCLCTLLACVYTAIHLNIPPEGEGKIAGYGRKVKWILIALFAPEIVAYTAFEQSYLCHKFLKKLLAQEKINSENKSQDPRRSDLRMSYAHYAMMGGFAADVSHLHNVIKRATFTTDGILFLSSIGRTPHIEKEEIDDKSKQDSVGKAVVCLQGIWSIGQAIERKITGYPTTMLEVHTLVHVVCALALYTMWGNKPLDVGVPTMLDFRDEDEKYLAYMVMLGSERGDRSLGLHPPKKWITDPVPASHNGFKVCNGTPDTIIEYDEPTFVMFQDTQAPPERLSIDHDMACCPTPTPVMAGTNSEVLTTGLIKTIMHVDRSKEPLNDRSKACIAEEEPLVYVPSTDAQEVCTLSTGQSLPSGLGPGLDHRSPNMDYKKKYDGRSVTISLTSKDVRRLDSAAAYLKEMQIPLKNPPPNESTGTATVLFNERVERISLPIYRYTKAGIKPLLTLRSQNFTGTVFKAIPDDATYLSAAMAIVPMVYGCAHLGALSVIFPSNTERLLWKISCYYLIAVVTSFGIWSLVKYGDAQIAHALGWEETPLDKWDIFKTYYGDRCKGIVRFLINGTFSCSHYVCLVLLYLGLSAYVGARMYLVIESFISLRHVPIGVYQTPNVNIMGNVPHI</sequence>
<dbReference type="OrthoDB" id="9451547at2759"/>
<evidence type="ECO:0000256" key="2">
    <source>
        <dbReference type="SAM" id="Phobius"/>
    </source>
</evidence>
<keyword evidence="2" id="KW-1133">Transmembrane helix</keyword>
<dbReference type="AlphaFoldDB" id="A0A4Y8D495"/>
<feature type="transmembrane region" description="Helical" evidence="2">
    <location>
        <begin position="523"/>
        <end position="547"/>
    </location>
</feature>
<keyword evidence="2" id="KW-0472">Membrane</keyword>
<organism evidence="4 5">
    <name type="scientific">Botryotinia calthae</name>
    <dbReference type="NCBI Taxonomy" id="38488"/>
    <lineage>
        <taxon>Eukaryota</taxon>
        <taxon>Fungi</taxon>
        <taxon>Dikarya</taxon>
        <taxon>Ascomycota</taxon>
        <taxon>Pezizomycotina</taxon>
        <taxon>Leotiomycetes</taxon>
        <taxon>Helotiales</taxon>
        <taxon>Sclerotiniaceae</taxon>
        <taxon>Botryotinia</taxon>
    </lineage>
</organism>
<keyword evidence="3" id="KW-0732">Signal</keyword>
<gene>
    <name evidence="4" type="ORF">BOTCAL_0124g00160</name>
</gene>
<comment type="caution">
    <text evidence="4">The sequence shown here is derived from an EMBL/GenBank/DDBJ whole genome shotgun (WGS) entry which is preliminary data.</text>
</comment>
<evidence type="ECO:0000256" key="1">
    <source>
        <dbReference type="SAM" id="MobiDB-lite"/>
    </source>
</evidence>
<keyword evidence="5" id="KW-1185">Reference proteome</keyword>
<keyword evidence="2" id="KW-0812">Transmembrane</keyword>
<dbReference type="PANTHER" id="PTHR35043">
    <property type="entry name" value="TRANSCRIPTION FACTOR DOMAIN-CONTAINING PROTEIN"/>
    <property type="match status" value="1"/>
</dbReference>
<evidence type="ECO:0000313" key="5">
    <source>
        <dbReference type="Proteomes" id="UP000297299"/>
    </source>
</evidence>